<organism evidence="1 2">
    <name type="scientific">Paraburkholderia dioscoreae</name>
    <dbReference type="NCBI Taxonomy" id="2604047"/>
    <lineage>
        <taxon>Bacteria</taxon>
        <taxon>Pseudomonadati</taxon>
        <taxon>Pseudomonadota</taxon>
        <taxon>Betaproteobacteria</taxon>
        <taxon>Burkholderiales</taxon>
        <taxon>Burkholderiaceae</taxon>
        <taxon>Paraburkholderia</taxon>
    </lineage>
</organism>
<proteinExistence type="predicted"/>
<reference evidence="1 2" key="1">
    <citation type="submission" date="2019-08" db="EMBL/GenBank/DDBJ databases">
        <authorList>
            <person name="Herpell B J."/>
        </authorList>
    </citation>
    <scope>NUCLEOTIDE SEQUENCE [LARGE SCALE GENOMIC DNA]</scope>
    <source>
        <strain evidence="2">Msb3</strain>
    </source>
</reference>
<dbReference type="AlphaFoldDB" id="A0A5Q4YUN8"/>
<accession>A0A5Q4YUN8</accession>
<gene>
    <name evidence="1" type="ORF">PDMSB3_0918</name>
</gene>
<evidence type="ECO:0000313" key="2">
    <source>
        <dbReference type="Proteomes" id="UP000325811"/>
    </source>
</evidence>
<name>A0A5Q4YUN8_9BURK</name>
<evidence type="ECO:0000313" key="1">
    <source>
        <dbReference type="EMBL" id="VVD27380.1"/>
    </source>
</evidence>
<dbReference type="EMBL" id="LR699553">
    <property type="protein sequence ID" value="VVD27380.1"/>
    <property type="molecule type" value="Genomic_DNA"/>
</dbReference>
<dbReference type="KEGG" id="pdio:PDMSB3_0918"/>
<protein>
    <submittedName>
        <fullName evidence="1">Uncharacterized protein</fullName>
    </submittedName>
</protein>
<sequence length="122" mass="13603">MDRPAFDLKIMIHGDSMSSHVLIWAAVPHNSDGVVFQVRIAHGLQRFHVSRRVLEDVFDLESPASDATQLELFYTFLERILVLAGKKRSIARSGTVALQATDFIPRDKKESGSNLQASALQL</sequence>
<dbReference type="Proteomes" id="UP000325811">
    <property type="component" value="Chromosome I"/>
</dbReference>
<keyword evidence="2" id="KW-1185">Reference proteome</keyword>